<evidence type="ECO:0000259" key="9">
    <source>
        <dbReference type="PROSITE" id="PS50893"/>
    </source>
</evidence>
<dbReference type="GO" id="GO:0016887">
    <property type="term" value="F:ATP hydrolysis activity"/>
    <property type="evidence" value="ECO:0007669"/>
    <property type="project" value="InterPro"/>
</dbReference>
<protein>
    <submittedName>
        <fullName evidence="11">ABC transporter-like protein</fullName>
    </submittedName>
</protein>
<comment type="subcellular location">
    <subcellularLocation>
        <location evidence="1">Membrane</location>
        <topology evidence="1">Multi-pass membrane protein</topology>
    </subcellularLocation>
</comment>
<dbReference type="InterPro" id="IPR003439">
    <property type="entry name" value="ABC_transporter-like_ATP-bd"/>
</dbReference>
<evidence type="ECO:0000256" key="7">
    <source>
        <dbReference type="ARBA" id="ARBA00023136"/>
    </source>
</evidence>
<dbReference type="Pfam" id="PF00005">
    <property type="entry name" value="ABC_tran"/>
    <property type="match status" value="1"/>
</dbReference>
<dbReference type="InterPro" id="IPR039421">
    <property type="entry name" value="Type_1_exporter"/>
</dbReference>
<feature type="transmembrane region" description="Helical" evidence="8">
    <location>
        <begin position="281"/>
        <end position="302"/>
    </location>
</feature>
<dbReference type="InterPro" id="IPR036640">
    <property type="entry name" value="ABC1_TM_sf"/>
</dbReference>
<dbReference type="PANTHER" id="PTHR24221">
    <property type="entry name" value="ATP-BINDING CASSETTE SUB-FAMILY B"/>
    <property type="match status" value="1"/>
</dbReference>
<dbReference type="SUPFAM" id="SSF52540">
    <property type="entry name" value="P-loop containing nucleoside triphosphate hydrolases"/>
    <property type="match status" value="1"/>
</dbReference>
<keyword evidence="6 8" id="KW-1133">Transmembrane helix</keyword>
<feature type="domain" description="ABC transmembrane type-1" evidence="10">
    <location>
        <begin position="36"/>
        <end position="345"/>
    </location>
</feature>
<dbReference type="PROSITE" id="PS50929">
    <property type="entry name" value="ABC_TM1F"/>
    <property type="match status" value="1"/>
</dbReference>
<dbReference type="GO" id="GO:0016020">
    <property type="term" value="C:membrane"/>
    <property type="evidence" value="ECO:0007669"/>
    <property type="project" value="UniProtKB-SubCell"/>
</dbReference>
<feature type="transmembrane region" description="Helical" evidence="8">
    <location>
        <begin position="91"/>
        <end position="114"/>
    </location>
</feature>
<dbReference type="InterPro" id="IPR017871">
    <property type="entry name" value="ABC_transporter-like_CS"/>
</dbReference>
<dbReference type="EMBL" id="AOMB01000015">
    <property type="protein sequence ID" value="EMA39754.1"/>
    <property type="molecule type" value="Genomic_DNA"/>
</dbReference>
<keyword evidence="12" id="KW-1185">Reference proteome</keyword>
<dbReference type="RefSeq" id="WP_007691801.1">
    <property type="nucleotide sequence ID" value="NZ_AJRK01000379.1"/>
</dbReference>
<feature type="transmembrane region" description="Helical" evidence="8">
    <location>
        <begin position="196"/>
        <end position="213"/>
    </location>
</feature>
<keyword evidence="3 8" id="KW-0812">Transmembrane</keyword>
<sequence>MSTGGESVFDEYRDAVERPIYRLFADYGLDHRAWFATGMTANVIARGASLLPPLVLGIAIDAVFPASGSGAPYELPFVPQTWLPTTDGGQFALSVGLIVGAFLVTAVFTWVYGVTANNFAHRVMHDVRTDCYAKMQNLDMPFFDDKQTGEVMAILNNDATNLERFLDDALHDSARLVVMIGGIAAILVWMNPQLALVTLVAVPAMALLTRWFMRAVEPRYVAQRKAVGALNTRLENSLSGIGLVKTTGTEEYETGRVTDASYTYFERTMAMLRLNYLYRPGMELLAGLSFGATFVVGGWWLATGEAPLFLSGTLTTGTFVTFLLMSQRFVTPLSEVSTIIDQYENARASSERVFGLMSIPATITDADDATALRDPSGEVTYENVTFGYDEEVVIDDVSFAAEPGETIALVGPTGAGKSTLLKLLMRLYDVDEGSIALDGHDVRDLTLESLREAIGYVAQDTYLFDGTIAENLRYGAFDAADEEIREAARAAESHGFITALPEGYDTRVGERGVKLSGGQRQRLAIARAMLQDPPVLVLDEATSDVDTETEAAIQRSLDRLTADRTTFVIAHRLSTVTDADRVFVLRDGTIEERGSHDELLDAEGSYARLWRAQSSGVAGGALD</sequence>
<proteinExistence type="predicted"/>
<dbReference type="SMART" id="SM00382">
    <property type="entry name" value="AAA"/>
    <property type="match status" value="1"/>
</dbReference>
<organism evidence="11 12">
    <name type="scientific">Halococcus hamelinensis 100A6</name>
    <dbReference type="NCBI Taxonomy" id="1132509"/>
    <lineage>
        <taxon>Archaea</taxon>
        <taxon>Methanobacteriati</taxon>
        <taxon>Methanobacteriota</taxon>
        <taxon>Stenosarchaea group</taxon>
        <taxon>Halobacteria</taxon>
        <taxon>Halobacteriales</taxon>
        <taxon>Halococcaceae</taxon>
        <taxon>Halococcus</taxon>
    </lineage>
</organism>
<dbReference type="eggNOG" id="arCOG02841">
    <property type="taxonomic scope" value="Archaea"/>
</dbReference>
<name>M0M543_9EURY</name>
<evidence type="ECO:0000259" key="10">
    <source>
        <dbReference type="PROSITE" id="PS50929"/>
    </source>
</evidence>
<dbReference type="SUPFAM" id="SSF90123">
    <property type="entry name" value="ABC transporter transmembrane region"/>
    <property type="match status" value="1"/>
</dbReference>
<dbReference type="AlphaFoldDB" id="M0M543"/>
<evidence type="ECO:0000313" key="11">
    <source>
        <dbReference type="EMBL" id="EMA39754.1"/>
    </source>
</evidence>
<evidence type="ECO:0000256" key="4">
    <source>
        <dbReference type="ARBA" id="ARBA00022741"/>
    </source>
</evidence>
<dbReference type="PATRIC" id="fig|1132509.6.peg.1339"/>
<dbReference type="GO" id="GO:0140359">
    <property type="term" value="F:ABC-type transporter activity"/>
    <property type="evidence" value="ECO:0007669"/>
    <property type="project" value="InterPro"/>
</dbReference>
<keyword evidence="7 8" id="KW-0472">Membrane</keyword>
<dbReference type="InterPro" id="IPR003593">
    <property type="entry name" value="AAA+_ATPase"/>
</dbReference>
<feature type="domain" description="ABC transporter" evidence="9">
    <location>
        <begin position="379"/>
        <end position="612"/>
    </location>
</feature>
<evidence type="ECO:0000256" key="2">
    <source>
        <dbReference type="ARBA" id="ARBA00022448"/>
    </source>
</evidence>
<evidence type="ECO:0000256" key="5">
    <source>
        <dbReference type="ARBA" id="ARBA00022840"/>
    </source>
</evidence>
<dbReference type="GO" id="GO:0005524">
    <property type="term" value="F:ATP binding"/>
    <property type="evidence" value="ECO:0007669"/>
    <property type="project" value="UniProtKB-KW"/>
</dbReference>
<dbReference type="OrthoDB" id="121502at2157"/>
<evidence type="ECO:0000256" key="3">
    <source>
        <dbReference type="ARBA" id="ARBA00022692"/>
    </source>
</evidence>
<evidence type="ECO:0000256" key="1">
    <source>
        <dbReference type="ARBA" id="ARBA00004141"/>
    </source>
</evidence>
<evidence type="ECO:0000256" key="8">
    <source>
        <dbReference type="SAM" id="Phobius"/>
    </source>
</evidence>
<keyword evidence="4" id="KW-0547">Nucleotide-binding</keyword>
<feature type="transmembrane region" description="Helical" evidence="8">
    <location>
        <begin position="173"/>
        <end position="190"/>
    </location>
</feature>
<reference evidence="11 12" key="1">
    <citation type="journal article" date="2014" name="PLoS Genet.">
        <title>Phylogenetically driven sequencing of extremely halophilic archaea reveals strategies for static and dynamic osmo-response.</title>
        <authorList>
            <person name="Becker E.A."/>
            <person name="Seitzer P.M."/>
            <person name="Tritt A."/>
            <person name="Larsen D."/>
            <person name="Krusor M."/>
            <person name="Yao A.I."/>
            <person name="Wu D."/>
            <person name="Madern D."/>
            <person name="Eisen J.A."/>
            <person name="Darling A.E."/>
            <person name="Facciotti M.T."/>
        </authorList>
    </citation>
    <scope>NUCLEOTIDE SEQUENCE [LARGE SCALE GENOMIC DNA]</scope>
    <source>
        <strain evidence="11 12">100A6</strain>
    </source>
</reference>
<evidence type="ECO:0000313" key="12">
    <source>
        <dbReference type="Proteomes" id="UP000011566"/>
    </source>
</evidence>
<keyword evidence="2" id="KW-0813">Transport</keyword>
<dbReference type="InterPro" id="IPR011527">
    <property type="entry name" value="ABC1_TM_dom"/>
</dbReference>
<dbReference type="Gene3D" id="3.40.50.300">
    <property type="entry name" value="P-loop containing nucleotide triphosphate hydrolases"/>
    <property type="match status" value="1"/>
</dbReference>
<dbReference type="Pfam" id="PF00664">
    <property type="entry name" value="ABC_membrane"/>
    <property type="match status" value="1"/>
</dbReference>
<dbReference type="PROSITE" id="PS00211">
    <property type="entry name" value="ABC_TRANSPORTER_1"/>
    <property type="match status" value="1"/>
</dbReference>
<dbReference type="Proteomes" id="UP000011566">
    <property type="component" value="Unassembled WGS sequence"/>
</dbReference>
<dbReference type="FunFam" id="3.40.50.300:FF:000287">
    <property type="entry name" value="Multidrug ABC transporter ATP-binding protein"/>
    <property type="match status" value="1"/>
</dbReference>
<dbReference type="InterPro" id="IPR027417">
    <property type="entry name" value="P-loop_NTPase"/>
</dbReference>
<accession>M0M543</accession>
<dbReference type="PANTHER" id="PTHR24221:SF654">
    <property type="entry name" value="ATP-BINDING CASSETTE SUB-FAMILY B MEMBER 6"/>
    <property type="match status" value="1"/>
</dbReference>
<comment type="caution">
    <text evidence="11">The sequence shown here is derived from an EMBL/GenBank/DDBJ whole genome shotgun (WGS) entry which is preliminary data.</text>
</comment>
<gene>
    <name evidence="11" type="ORF">C447_05842</name>
</gene>
<dbReference type="Gene3D" id="1.20.1560.10">
    <property type="entry name" value="ABC transporter type 1, transmembrane domain"/>
    <property type="match status" value="1"/>
</dbReference>
<evidence type="ECO:0000256" key="6">
    <source>
        <dbReference type="ARBA" id="ARBA00022989"/>
    </source>
</evidence>
<keyword evidence="5" id="KW-0067">ATP-binding</keyword>
<dbReference type="PROSITE" id="PS50893">
    <property type="entry name" value="ABC_TRANSPORTER_2"/>
    <property type="match status" value="1"/>
</dbReference>
<dbReference type="CDD" id="cd18565">
    <property type="entry name" value="ABC_6TM_exporter_like"/>
    <property type="match status" value="1"/>
</dbReference>